<dbReference type="PANTHER" id="PTHR40393">
    <property type="entry name" value="LYSINE BIOSYNTHESIS PROTEIN-RELATED-RELATED"/>
    <property type="match status" value="1"/>
</dbReference>
<organism evidence="1 2">
    <name type="scientific">Allomeiothermus silvanus (strain ATCC 700542 / DSM 9946 / NBRC 106475 / NCIMB 13440 / VI-R2)</name>
    <name type="common">Thermus silvanus</name>
    <dbReference type="NCBI Taxonomy" id="526227"/>
    <lineage>
        <taxon>Bacteria</taxon>
        <taxon>Thermotogati</taxon>
        <taxon>Deinococcota</taxon>
        <taxon>Deinococci</taxon>
        <taxon>Thermales</taxon>
        <taxon>Thermaceae</taxon>
        <taxon>Allomeiothermus</taxon>
    </lineage>
</organism>
<evidence type="ECO:0008006" key="3">
    <source>
        <dbReference type="Google" id="ProtNLM"/>
    </source>
</evidence>
<dbReference type="STRING" id="526227.Mesil_0440"/>
<gene>
    <name evidence="1" type="ordered locus">Mesil_0440</name>
</gene>
<keyword evidence="2" id="KW-1185">Reference proteome</keyword>
<dbReference type="InterPro" id="IPR005906">
    <property type="entry name" value="LysW"/>
</dbReference>
<name>D7B9U6_ALLS1</name>
<dbReference type="Proteomes" id="UP000001916">
    <property type="component" value="Chromosome"/>
</dbReference>
<dbReference type="OrthoDB" id="26133at2"/>
<dbReference type="eggNOG" id="COG0675">
    <property type="taxonomic scope" value="Bacteria"/>
</dbReference>
<dbReference type="Pfam" id="PF21344">
    <property type="entry name" value="Zn_ribbon_LysW"/>
    <property type="match status" value="1"/>
</dbReference>
<dbReference type="Gene3D" id="2.20.28.160">
    <property type="match status" value="2"/>
</dbReference>
<dbReference type="HOGENOM" id="CLU_2235297_0_0_0"/>
<proteinExistence type="predicted"/>
<evidence type="ECO:0000313" key="1">
    <source>
        <dbReference type="EMBL" id="ADH62380.1"/>
    </source>
</evidence>
<dbReference type="EMBL" id="CP002042">
    <property type="protein sequence ID" value="ADH62380.1"/>
    <property type="molecule type" value="Genomic_DNA"/>
</dbReference>
<dbReference type="KEGG" id="msv:Mesil_0440"/>
<reference evidence="1 2" key="1">
    <citation type="journal article" date="2010" name="Stand. Genomic Sci.">
        <title>Complete genome sequence of Meiothermus silvanus type strain (VI-R2).</title>
        <authorList>
            <person name="Sikorski J."/>
            <person name="Tindall B.J."/>
            <person name="Lowry S."/>
            <person name="Lucas S."/>
            <person name="Nolan M."/>
            <person name="Copeland A."/>
            <person name="Glavina Del Rio T."/>
            <person name="Tice H."/>
            <person name="Cheng J.F."/>
            <person name="Han C."/>
            <person name="Pitluck S."/>
            <person name="Liolios K."/>
            <person name="Ivanova N."/>
            <person name="Mavromatis K."/>
            <person name="Mikhailova N."/>
            <person name="Pati A."/>
            <person name="Goodwin L."/>
            <person name="Chen A."/>
            <person name="Palaniappan K."/>
            <person name="Land M."/>
            <person name="Hauser L."/>
            <person name="Chang Y.J."/>
            <person name="Jeffries C.D."/>
            <person name="Rohde M."/>
            <person name="Goker M."/>
            <person name="Woyke T."/>
            <person name="Bristow J."/>
            <person name="Eisen J.A."/>
            <person name="Markowitz V."/>
            <person name="Hugenholtz P."/>
            <person name="Kyrpides N.C."/>
            <person name="Klenk H.P."/>
            <person name="Lapidus A."/>
        </authorList>
    </citation>
    <scope>NUCLEOTIDE SEQUENCE [LARGE SCALE GENOMIC DNA]</scope>
    <source>
        <strain evidence="2">ATCC 700542 / DSM 9946 / VI-R2</strain>
    </source>
</reference>
<evidence type="ECO:0000313" key="2">
    <source>
        <dbReference type="Proteomes" id="UP000001916"/>
    </source>
</evidence>
<sequence>MDEVEVSCPVCGEANYMSAEEYDTLAEGDVMDCPSCGATLEVVSIEPLELLVVEGDLHEFYVDCPRCETQIAISADEEGEPVTCENCGFTFVPDWSEVHEDEGEPEYLN</sequence>
<dbReference type="PANTHER" id="PTHR40393:SF1">
    <property type="entry name" value="LYSINE BIOSYNTHESIS PROTEIN-RELATED"/>
    <property type="match status" value="1"/>
</dbReference>
<protein>
    <recommendedName>
        <fullName evidence="3">DPH-type MB domain-containing protein</fullName>
    </recommendedName>
</protein>
<dbReference type="AlphaFoldDB" id="D7B9U6"/>
<dbReference type="RefSeq" id="WP_013156986.1">
    <property type="nucleotide sequence ID" value="NC_014212.1"/>
</dbReference>
<accession>D7B9U6</accession>